<protein>
    <recommendedName>
        <fullName evidence="2">Glycosyltransferase RgtA/B/C/D-like domain-containing protein</fullName>
    </recommendedName>
</protein>
<dbReference type="EMBL" id="UINC01206172">
    <property type="protein sequence ID" value="SVE27679.1"/>
    <property type="molecule type" value="Genomic_DNA"/>
</dbReference>
<name>A0A383C6J5_9ZZZZ</name>
<accession>A0A383C6J5</accession>
<reference evidence="3" key="1">
    <citation type="submission" date="2018-05" db="EMBL/GenBank/DDBJ databases">
        <authorList>
            <person name="Lanie J.A."/>
            <person name="Ng W.-L."/>
            <person name="Kazmierczak K.M."/>
            <person name="Andrzejewski T.M."/>
            <person name="Davidsen T.M."/>
            <person name="Wayne K.J."/>
            <person name="Tettelin H."/>
            <person name="Glass J.I."/>
            <person name="Rusch D."/>
            <person name="Podicherti R."/>
            <person name="Tsui H.-C.T."/>
            <person name="Winkler M.E."/>
        </authorList>
    </citation>
    <scope>NUCLEOTIDE SEQUENCE</scope>
</reference>
<keyword evidence="1" id="KW-1133">Transmembrane helix</keyword>
<dbReference type="InterPro" id="IPR038731">
    <property type="entry name" value="RgtA/B/C-like"/>
</dbReference>
<gene>
    <name evidence="3" type="ORF">METZ01_LOCUS480533</name>
</gene>
<dbReference type="AlphaFoldDB" id="A0A383C6J5"/>
<proteinExistence type="predicted"/>
<dbReference type="Pfam" id="PF13231">
    <property type="entry name" value="PMT_2"/>
    <property type="match status" value="1"/>
</dbReference>
<feature type="domain" description="Glycosyltransferase RgtA/B/C/D-like" evidence="2">
    <location>
        <begin position="54"/>
        <end position="95"/>
    </location>
</feature>
<feature type="transmembrane region" description="Helical" evidence="1">
    <location>
        <begin position="75"/>
        <end position="93"/>
    </location>
</feature>
<sequence>MRIGKTDINKILVIFLFSHIVIWTVVPSISNDNLPLDVIEAIVWSDGWPLGWDKHPPLSSWLPGLFFQIFGNQDWSYYFLSQLFVVLSFFVVWKFSVDFF</sequence>
<keyword evidence="1" id="KW-0812">Transmembrane</keyword>
<feature type="non-terminal residue" evidence="3">
    <location>
        <position position="100"/>
    </location>
</feature>
<feature type="transmembrane region" description="Helical" evidence="1">
    <location>
        <begin position="12"/>
        <end position="30"/>
    </location>
</feature>
<organism evidence="3">
    <name type="scientific">marine metagenome</name>
    <dbReference type="NCBI Taxonomy" id="408172"/>
    <lineage>
        <taxon>unclassified sequences</taxon>
        <taxon>metagenomes</taxon>
        <taxon>ecological metagenomes</taxon>
    </lineage>
</organism>
<evidence type="ECO:0000313" key="3">
    <source>
        <dbReference type="EMBL" id="SVE27679.1"/>
    </source>
</evidence>
<evidence type="ECO:0000256" key="1">
    <source>
        <dbReference type="SAM" id="Phobius"/>
    </source>
</evidence>
<evidence type="ECO:0000259" key="2">
    <source>
        <dbReference type="Pfam" id="PF13231"/>
    </source>
</evidence>
<keyword evidence="1" id="KW-0472">Membrane</keyword>